<comment type="caution">
    <text evidence="3">The sequence shown here is derived from an EMBL/GenBank/DDBJ whole genome shotgun (WGS) entry which is preliminary data.</text>
</comment>
<feature type="region of interest" description="Disordered" evidence="1">
    <location>
        <begin position="1"/>
        <end position="96"/>
    </location>
</feature>
<keyword evidence="4" id="KW-1185">Reference proteome</keyword>
<evidence type="ECO:0000259" key="2">
    <source>
        <dbReference type="Pfam" id="PF20415"/>
    </source>
</evidence>
<sequence>MQPVTTRARTRDPIRRTSESQMPAAHTPHPTATSRGVPAQVPPTLPPRTRDRLTSSQRTPPSTDAPEPAQPVPKVPLSRPYSPPPRALPGRVPTPVFPFPRPPKGILKKQPLPFDVPLHRYIIPYNTELYGEDQKLLYWDVSMLPDNVRDYHASVALGRRELDTRFASKLGTNFTRMIIDCPRIKDCYIEVNNEKGITCRDIFKAIYLKFKAKLTEEEKMFYFRETGKLYETRLEMLNGVTVFMGIRPSAVYNTSWELILGRDPDEGKNKIFVGQTQ</sequence>
<evidence type="ECO:0000313" key="4">
    <source>
        <dbReference type="Proteomes" id="UP001385951"/>
    </source>
</evidence>
<accession>A0AAW0GBB1</accession>
<dbReference type="AlphaFoldDB" id="A0AAW0GBB1"/>
<proteinExistence type="predicted"/>
<gene>
    <name evidence="3" type="ORF">QCA50_006810</name>
</gene>
<dbReference type="InterPro" id="IPR046522">
    <property type="entry name" value="DUF6699"/>
</dbReference>
<dbReference type="EMBL" id="JASBNA010000007">
    <property type="protein sequence ID" value="KAK7690161.1"/>
    <property type="molecule type" value="Genomic_DNA"/>
</dbReference>
<evidence type="ECO:0000256" key="1">
    <source>
        <dbReference type="SAM" id="MobiDB-lite"/>
    </source>
</evidence>
<feature type="domain" description="DUF6699" evidence="2">
    <location>
        <begin position="137"/>
        <end position="222"/>
    </location>
</feature>
<feature type="compositionally biased region" description="Basic and acidic residues" evidence="1">
    <location>
        <begin position="9"/>
        <end position="18"/>
    </location>
</feature>
<organism evidence="3 4">
    <name type="scientific">Cerrena zonata</name>
    <dbReference type="NCBI Taxonomy" id="2478898"/>
    <lineage>
        <taxon>Eukaryota</taxon>
        <taxon>Fungi</taxon>
        <taxon>Dikarya</taxon>
        <taxon>Basidiomycota</taxon>
        <taxon>Agaricomycotina</taxon>
        <taxon>Agaricomycetes</taxon>
        <taxon>Polyporales</taxon>
        <taxon>Cerrenaceae</taxon>
        <taxon>Cerrena</taxon>
    </lineage>
</organism>
<dbReference type="Proteomes" id="UP001385951">
    <property type="component" value="Unassembled WGS sequence"/>
</dbReference>
<name>A0AAW0GBB1_9APHY</name>
<reference evidence="3 4" key="1">
    <citation type="submission" date="2022-09" db="EMBL/GenBank/DDBJ databases">
        <authorList>
            <person name="Palmer J.M."/>
        </authorList>
    </citation>
    <scope>NUCLEOTIDE SEQUENCE [LARGE SCALE GENOMIC DNA]</scope>
    <source>
        <strain evidence="3 4">DSM 7382</strain>
    </source>
</reference>
<evidence type="ECO:0000313" key="3">
    <source>
        <dbReference type="EMBL" id="KAK7690161.1"/>
    </source>
</evidence>
<protein>
    <recommendedName>
        <fullName evidence="2">DUF6699 domain-containing protein</fullName>
    </recommendedName>
</protein>
<dbReference type="Pfam" id="PF20415">
    <property type="entry name" value="DUF6699"/>
    <property type="match status" value="1"/>
</dbReference>